<dbReference type="Pfam" id="PF00916">
    <property type="entry name" value="Sulfate_transp"/>
    <property type="match status" value="1"/>
</dbReference>
<feature type="transmembrane region" description="Helical" evidence="5">
    <location>
        <begin position="205"/>
        <end position="229"/>
    </location>
</feature>
<feature type="transmembrane region" description="Helical" evidence="5">
    <location>
        <begin position="180"/>
        <end position="198"/>
    </location>
</feature>
<organism evidence="7 8">
    <name type="scientific">Desulforhabdus amnigena</name>
    <dbReference type="NCBI Taxonomy" id="40218"/>
    <lineage>
        <taxon>Bacteria</taxon>
        <taxon>Pseudomonadati</taxon>
        <taxon>Thermodesulfobacteriota</taxon>
        <taxon>Syntrophobacteria</taxon>
        <taxon>Syntrophobacterales</taxon>
        <taxon>Syntrophobacteraceae</taxon>
        <taxon>Desulforhabdus</taxon>
    </lineage>
</organism>
<feature type="transmembrane region" description="Helical" evidence="5">
    <location>
        <begin position="328"/>
        <end position="349"/>
    </location>
</feature>
<evidence type="ECO:0000256" key="1">
    <source>
        <dbReference type="ARBA" id="ARBA00004141"/>
    </source>
</evidence>
<feature type="transmembrane region" description="Helical" evidence="5">
    <location>
        <begin position="134"/>
        <end position="160"/>
    </location>
</feature>
<dbReference type="InterPro" id="IPR036513">
    <property type="entry name" value="STAS_dom_sf"/>
</dbReference>
<dbReference type="Pfam" id="PF01740">
    <property type="entry name" value="STAS"/>
    <property type="match status" value="1"/>
</dbReference>
<evidence type="ECO:0000256" key="5">
    <source>
        <dbReference type="SAM" id="Phobius"/>
    </source>
</evidence>
<protein>
    <submittedName>
        <fullName evidence="7">Sodium-independent anion transporter</fullName>
    </submittedName>
</protein>
<dbReference type="PANTHER" id="PTHR11814">
    <property type="entry name" value="SULFATE TRANSPORTER"/>
    <property type="match status" value="1"/>
</dbReference>
<reference evidence="7" key="1">
    <citation type="submission" date="2022-12" db="EMBL/GenBank/DDBJ databases">
        <title>Reference genome sequencing for broad-spectrum identification of bacterial and archaeal isolates by mass spectrometry.</title>
        <authorList>
            <person name="Sekiguchi Y."/>
            <person name="Tourlousse D.M."/>
        </authorList>
    </citation>
    <scope>NUCLEOTIDE SEQUENCE</scope>
    <source>
        <strain evidence="7">ASRB1</strain>
    </source>
</reference>
<evidence type="ECO:0000313" key="7">
    <source>
        <dbReference type="EMBL" id="GLI32810.1"/>
    </source>
</evidence>
<evidence type="ECO:0000256" key="2">
    <source>
        <dbReference type="ARBA" id="ARBA00022692"/>
    </source>
</evidence>
<dbReference type="InterPro" id="IPR001902">
    <property type="entry name" value="SLC26A/SulP_fam"/>
</dbReference>
<name>A0A9W6FT10_9BACT</name>
<evidence type="ECO:0000256" key="3">
    <source>
        <dbReference type="ARBA" id="ARBA00022989"/>
    </source>
</evidence>
<keyword evidence="4 5" id="KW-0472">Membrane</keyword>
<accession>A0A9W6FT10</accession>
<dbReference type="GO" id="GO:0055085">
    <property type="term" value="P:transmembrane transport"/>
    <property type="evidence" value="ECO:0007669"/>
    <property type="project" value="InterPro"/>
</dbReference>
<dbReference type="Proteomes" id="UP001144372">
    <property type="component" value="Unassembled WGS sequence"/>
</dbReference>
<dbReference type="GO" id="GO:0016020">
    <property type="term" value="C:membrane"/>
    <property type="evidence" value="ECO:0007669"/>
    <property type="project" value="UniProtKB-SubCell"/>
</dbReference>
<feature type="transmembrane region" description="Helical" evidence="5">
    <location>
        <begin position="355"/>
        <end position="372"/>
    </location>
</feature>
<dbReference type="SUPFAM" id="SSF52091">
    <property type="entry name" value="SpoIIaa-like"/>
    <property type="match status" value="1"/>
</dbReference>
<comment type="caution">
    <text evidence="7">The sequence shown here is derived from an EMBL/GenBank/DDBJ whole genome shotgun (WGS) entry which is preliminary data.</text>
</comment>
<dbReference type="PROSITE" id="PS50801">
    <property type="entry name" value="STAS"/>
    <property type="match status" value="1"/>
</dbReference>
<gene>
    <name evidence="7" type="ORF">DAMNIGENAA_02430</name>
</gene>
<dbReference type="AlphaFoldDB" id="A0A9W6FT10"/>
<dbReference type="EMBL" id="BSDR01000001">
    <property type="protein sequence ID" value="GLI32810.1"/>
    <property type="molecule type" value="Genomic_DNA"/>
</dbReference>
<dbReference type="Gene3D" id="3.30.750.24">
    <property type="entry name" value="STAS domain"/>
    <property type="match status" value="1"/>
</dbReference>
<dbReference type="RefSeq" id="WP_281791842.1">
    <property type="nucleotide sequence ID" value="NZ_BSDR01000001.1"/>
</dbReference>
<proteinExistence type="predicted"/>
<feature type="transmembrane region" description="Helical" evidence="5">
    <location>
        <begin position="50"/>
        <end position="69"/>
    </location>
</feature>
<feature type="domain" description="STAS" evidence="6">
    <location>
        <begin position="454"/>
        <end position="555"/>
    </location>
</feature>
<comment type="subcellular location">
    <subcellularLocation>
        <location evidence="1">Membrane</location>
        <topology evidence="1">Multi-pass membrane protein</topology>
    </subcellularLocation>
</comment>
<evidence type="ECO:0000256" key="4">
    <source>
        <dbReference type="ARBA" id="ARBA00023136"/>
    </source>
</evidence>
<feature type="transmembrane region" description="Helical" evidence="5">
    <location>
        <begin position="249"/>
        <end position="268"/>
    </location>
</feature>
<dbReference type="InterPro" id="IPR011547">
    <property type="entry name" value="SLC26A/SulP_dom"/>
</dbReference>
<keyword evidence="2 5" id="KW-0812">Transmembrane</keyword>
<feature type="transmembrane region" description="Helical" evidence="5">
    <location>
        <begin position="405"/>
        <end position="421"/>
    </location>
</feature>
<dbReference type="InterPro" id="IPR002645">
    <property type="entry name" value="STAS_dom"/>
</dbReference>
<evidence type="ECO:0000259" key="6">
    <source>
        <dbReference type="PROSITE" id="PS50801"/>
    </source>
</evidence>
<keyword evidence="8" id="KW-1185">Reference proteome</keyword>
<feature type="transmembrane region" description="Helical" evidence="5">
    <location>
        <begin position="101"/>
        <end position="122"/>
    </location>
</feature>
<evidence type="ECO:0000313" key="8">
    <source>
        <dbReference type="Proteomes" id="UP001144372"/>
    </source>
</evidence>
<keyword evidence="3 5" id="KW-1133">Transmembrane helix</keyword>
<sequence length="563" mass="60023">MKYAATVTSSIFAPLWIDTSTFKSDLMAGITVSLVAIPQSLAYARLAGVPAYYGLYAALIPTIIGAVFGSSRQLSTGPVAMTSLLSAASVAPLAVADTELFYSYVILLALLSGLFQILMGAFRVGAILNFLSHPVLMGFINAAALIIGLAQLPTMLGIPAPQSSHFLLDILQVIERINTMHTLSLGFGVTAILMIVALKKYAPKLPGVLITVAVLTWGSYAIGFVDMGGKVVGAIPKGLPSFSIPTLDWHTAMSLVPAGFIIAVVSFMEAMSSSKVISNNTRVPWDENKELIGQGLAKVAAAFCHSMPVSGSFSRSALNLASNARTGLSSVISALCVLITLLFLTPLLYHLPKPVLAAIIMVAVVGLINFPIMLRAWRVSRDDGIAAVATFAATLAFSPNIQNGILIGIGLSLGLMLYRMMRPRIAKLGIHQDGTLGDAQRHNLPPLHRRLGAIRFDGALRFINVATFEKAVLEMERGNPGINTILVSCGGINDIDASGVDMLSKLIIRFKSNNICLCFSGFKEHVQDVIEKTGLNDLIGRDNLFATDLLAARELRSRLEASM</sequence>
<dbReference type="CDD" id="cd07042">
    <property type="entry name" value="STAS_SulP_like_sulfate_transporter"/>
    <property type="match status" value="1"/>
</dbReference>
<dbReference type="NCBIfam" id="TIGR00815">
    <property type="entry name" value="sulP"/>
    <property type="match status" value="1"/>
</dbReference>